<protein>
    <submittedName>
        <fullName evidence="12">Protein glycosylation K</fullName>
    </submittedName>
</protein>
<comment type="subcellular location">
    <subcellularLocation>
        <location evidence="1">Cell membrane</location>
        <topology evidence="1">Multi-pass membrane protein</topology>
    </subcellularLocation>
</comment>
<keyword evidence="6" id="KW-0067">ATP-binding</keyword>
<name>A0AAU6PG06_9GAMM</name>
<dbReference type="EMBL" id="CP138327">
    <property type="protein sequence ID" value="WXT99914.1"/>
    <property type="molecule type" value="Genomic_DNA"/>
</dbReference>
<accession>A0AAU6PG06</accession>
<evidence type="ECO:0000256" key="5">
    <source>
        <dbReference type="ARBA" id="ARBA00022741"/>
    </source>
</evidence>
<dbReference type="PROSITE" id="PS50929">
    <property type="entry name" value="ABC_TM1F"/>
    <property type="match status" value="1"/>
</dbReference>
<dbReference type="InterPro" id="IPR003439">
    <property type="entry name" value="ABC_transporter-like_ATP-bd"/>
</dbReference>
<sequence length="565" mass="64782">MNYIQKLRQLLDRKTKRHLFWLVAFSIFVSVVETIGISAIMPFIDIATNFEVIQTNQYYQRTFDFFGFENKINFAIAFGFILIGFYIFRGGMNWLYSYVMAHSTQNIYVETTNKLFKTYLAMPYQDFANKNSSYLTKAIITEASLMSTVINTVLLMISEAFVIVFLYILMLIASWKITLVFTIIFLIKILFLTKTISKKIKVVGVIREQIQSKFYEIINRVFGNFKHIKLQDEDRLKDTKNDFAISVDKYAKANATHQFLSAFPRLFLETSGFSLIVLLLVVLLYFNQSNVAYILPTLSLFVLALYRLLPSVNRIVEGYNQLMYYHGSIDVINEELSTNQENLKSELIQFNHQIQLIDIEFSYQNKLVLDGISLIINKGEKIAFIGESGAGKSTLVDLIIGLYQPNRGTMQVDSTILDESNLQNWRSQIGYIPQQVYLFDGTIADNICFGRKLEYTLLEKVLKQSNIFDFLQTKEGVDTLVGEGGIQLSGGQKQRVAIARALYGQPEILVLDEATSALDDKTEQKIMNEIYKISKDKTLIIIAHRLSTIKNCDKVYEIKNGIMNA</sequence>
<dbReference type="GO" id="GO:0005886">
    <property type="term" value="C:plasma membrane"/>
    <property type="evidence" value="ECO:0007669"/>
    <property type="project" value="UniProtKB-SubCell"/>
</dbReference>
<feature type="domain" description="ABC transporter" evidence="10">
    <location>
        <begin position="354"/>
        <end position="565"/>
    </location>
</feature>
<dbReference type="Gene3D" id="1.20.1560.10">
    <property type="entry name" value="ABC transporter type 1, transmembrane domain"/>
    <property type="match status" value="1"/>
</dbReference>
<feature type="transmembrane region" description="Helical" evidence="9">
    <location>
        <begin position="20"/>
        <end position="44"/>
    </location>
</feature>
<keyword evidence="5" id="KW-0547">Nucleotide-binding</keyword>
<dbReference type="PANTHER" id="PTHR24221">
    <property type="entry name" value="ATP-BINDING CASSETTE SUB-FAMILY B"/>
    <property type="match status" value="1"/>
</dbReference>
<evidence type="ECO:0000259" key="11">
    <source>
        <dbReference type="PROSITE" id="PS50929"/>
    </source>
</evidence>
<evidence type="ECO:0000256" key="8">
    <source>
        <dbReference type="ARBA" id="ARBA00023136"/>
    </source>
</evidence>
<proteinExistence type="predicted"/>
<keyword evidence="8 9" id="KW-0472">Membrane</keyword>
<feature type="transmembrane region" description="Helical" evidence="9">
    <location>
        <begin position="72"/>
        <end position="88"/>
    </location>
</feature>
<dbReference type="InterPro" id="IPR039421">
    <property type="entry name" value="Type_1_exporter"/>
</dbReference>
<dbReference type="InterPro" id="IPR036640">
    <property type="entry name" value="ABC1_TM_sf"/>
</dbReference>
<keyword evidence="3" id="KW-1003">Cell membrane</keyword>
<dbReference type="InterPro" id="IPR027417">
    <property type="entry name" value="P-loop_NTPase"/>
</dbReference>
<dbReference type="GO" id="GO:0034040">
    <property type="term" value="F:ATPase-coupled lipid transmembrane transporter activity"/>
    <property type="evidence" value="ECO:0007669"/>
    <property type="project" value="TreeGrafter"/>
</dbReference>
<evidence type="ECO:0000256" key="7">
    <source>
        <dbReference type="ARBA" id="ARBA00022989"/>
    </source>
</evidence>
<evidence type="ECO:0000256" key="9">
    <source>
        <dbReference type="SAM" id="Phobius"/>
    </source>
</evidence>
<dbReference type="PROSITE" id="PS00211">
    <property type="entry name" value="ABC_TRANSPORTER_1"/>
    <property type="match status" value="1"/>
</dbReference>
<dbReference type="Pfam" id="PF00664">
    <property type="entry name" value="ABC_membrane"/>
    <property type="match status" value="1"/>
</dbReference>
<dbReference type="GO" id="GO:0005524">
    <property type="term" value="F:ATP binding"/>
    <property type="evidence" value="ECO:0007669"/>
    <property type="project" value="UniProtKB-KW"/>
</dbReference>
<evidence type="ECO:0000256" key="4">
    <source>
        <dbReference type="ARBA" id="ARBA00022692"/>
    </source>
</evidence>
<dbReference type="CDD" id="cd18553">
    <property type="entry name" value="ABC_6TM_PglK_like"/>
    <property type="match status" value="1"/>
</dbReference>
<evidence type="ECO:0000256" key="3">
    <source>
        <dbReference type="ARBA" id="ARBA00022475"/>
    </source>
</evidence>
<dbReference type="PROSITE" id="PS50893">
    <property type="entry name" value="ABC_TRANSPORTER_2"/>
    <property type="match status" value="1"/>
</dbReference>
<dbReference type="Pfam" id="PF00005">
    <property type="entry name" value="ABC_tran"/>
    <property type="match status" value="1"/>
</dbReference>
<feature type="transmembrane region" description="Helical" evidence="9">
    <location>
        <begin position="164"/>
        <end position="191"/>
    </location>
</feature>
<evidence type="ECO:0000256" key="6">
    <source>
        <dbReference type="ARBA" id="ARBA00022840"/>
    </source>
</evidence>
<dbReference type="SUPFAM" id="SSF90123">
    <property type="entry name" value="ABC transporter transmembrane region"/>
    <property type="match status" value="1"/>
</dbReference>
<dbReference type="SUPFAM" id="SSF52540">
    <property type="entry name" value="P-loop containing nucleoside triphosphate hydrolases"/>
    <property type="match status" value="1"/>
</dbReference>
<evidence type="ECO:0000259" key="10">
    <source>
        <dbReference type="PROSITE" id="PS50893"/>
    </source>
</evidence>
<gene>
    <name evidence="12" type="primary">pglK</name>
    <name evidence="12" type="ORF">Ctma_0620</name>
</gene>
<dbReference type="GO" id="GO:0016887">
    <property type="term" value="F:ATP hydrolysis activity"/>
    <property type="evidence" value="ECO:0007669"/>
    <property type="project" value="InterPro"/>
</dbReference>
<keyword evidence="2" id="KW-0813">Transport</keyword>
<dbReference type="AlphaFoldDB" id="A0AAU6PG06"/>
<dbReference type="InterPro" id="IPR011527">
    <property type="entry name" value="ABC1_TM_dom"/>
</dbReference>
<feature type="transmembrane region" description="Helical" evidence="9">
    <location>
        <begin position="139"/>
        <end position="158"/>
    </location>
</feature>
<feature type="transmembrane region" description="Helical" evidence="9">
    <location>
        <begin position="292"/>
        <end position="309"/>
    </location>
</feature>
<dbReference type="InterPro" id="IPR003593">
    <property type="entry name" value="AAA+_ATPase"/>
</dbReference>
<dbReference type="FunFam" id="3.40.50.300:FF:000299">
    <property type="entry name" value="ABC transporter ATP-binding protein/permease"/>
    <property type="match status" value="1"/>
</dbReference>
<organism evidence="12">
    <name type="scientific">Catillopecten margaritatus gill symbiont</name>
    <dbReference type="NCBI Taxonomy" id="3083288"/>
    <lineage>
        <taxon>Bacteria</taxon>
        <taxon>Pseudomonadati</taxon>
        <taxon>Pseudomonadota</taxon>
        <taxon>Gammaproteobacteria</taxon>
        <taxon>sulfur-oxidizing symbionts</taxon>
    </lineage>
</organism>
<evidence type="ECO:0000256" key="2">
    <source>
        <dbReference type="ARBA" id="ARBA00022448"/>
    </source>
</evidence>
<keyword evidence="4 9" id="KW-0812">Transmembrane</keyword>
<feature type="transmembrane region" description="Helical" evidence="9">
    <location>
        <begin position="266"/>
        <end position="286"/>
    </location>
</feature>
<evidence type="ECO:0000256" key="1">
    <source>
        <dbReference type="ARBA" id="ARBA00004651"/>
    </source>
</evidence>
<keyword evidence="7 9" id="KW-1133">Transmembrane helix</keyword>
<dbReference type="Gene3D" id="3.40.50.300">
    <property type="entry name" value="P-loop containing nucleotide triphosphate hydrolases"/>
    <property type="match status" value="1"/>
</dbReference>
<dbReference type="PANTHER" id="PTHR24221:SF654">
    <property type="entry name" value="ATP-BINDING CASSETTE SUB-FAMILY B MEMBER 6"/>
    <property type="match status" value="1"/>
</dbReference>
<dbReference type="SMART" id="SM00382">
    <property type="entry name" value="AAA"/>
    <property type="match status" value="1"/>
</dbReference>
<feature type="domain" description="ABC transmembrane type-1" evidence="11">
    <location>
        <begin position="20"/>
        <end position="323"/>
    </location>
</feature>
<reference evidence="12" key="1">
    <citation type="submission" date="2023-10" db="EMBL/GenBank/DDBJ databases">
        <title>The first scallop-associated chemosynthetic bacterial symbiont.</title>
        <authorList>
            <person name="Lin Y.-T."/>
            <person name="Sun J."/>
            <person name="Ip J.C.-H."/>
            <person name="He X."/>
            <person name="Gao Z.-M."/>
            <person name="Perez M."/>
            <person name="Xu T."/>
            <person name="Qian P.-Y."/>
            <person name="Qiu J.-W."/>
        </authorList>
    </citation>
    <scope>NUCLEOTIDE SEQUENCE</scope>
    <source>
        <strain evidence="12">Gill1</strain>
    </source>
</reference>
<dbReference type="InterPro" id="IPR017871">
    <property type="entry name" value="ABC_transporter-like_CS"/>
</dbReference>
<dbReference type="GO" id="GO:0140359">
    <property type="term" value="F:ABC-type transporter activity"/>
    <property type="evidence" value="ECO:0007669"/>
    <property type="project" value="InterPro"/>
</dbReference>
<evidence type="ECO:0000313" key="12">
    <source>
        <dbReference type="EMBL" id="WXT99914.1"/>
    </source>
</evidence>